<dbReference type="Proteomes" id="UP001217838">
    <property type="component" value="Unassembled WGS sequence"/>
</dbReference>
<keyword evidence="5" id="KW-1185">Reference proteome</keyword>
<feature type="compositionally biased region" description="Basic and acidic residues" evidence="1">
    <location>
        <begin position="142"/>
        <end position="157"/>
    </location>
</feature>
<keyword evidence="3" id="KW-0732">Signal</keyword>
<keyword evidence="2" id="KW-1133">Transmembrane helix</keyword>
<evidence type="ECO:0000256" key="2">
    <source>
        <dbReference type="SAM" id="Phobius"/>
    </source>
</evidence>
<feature type="chain" id="PRO_5046822265" description="Tetratricopeptide repeat protein" evidence="3">
    <location>
        <begin position="22"/>
        <end position="282"/>
    </location>
</feature>
<evidence type="ECO:0008006" key="6">
    <source>
        <dbReference type="Google" id="ProtNLM"/>
    </source>
</evidence>
<evidence type="ECO:0000313" key="4">
    <source>
        <dbReference type="EMBL" id="MDC0675769.1"/>
    </source>
</evidence>
<keyword evidence="2" id="KW-0812">Transmembrane</keyword>
<feature type="region of interest" description="Disordered" evidence="1">
    <location>
        <begin position="139"/>
        <end position="167"/>
    </location>
</feature>
<evidence type="ECO:0000313" key="5">
    <source>
        <dbReference type="Proteomes" id="UP001217838"/>
    </source>
</evidence>
<organism evidence="4 5">
    <name type="scientific">Nannocystis radixulma</name>
    <dbReference type="NCBI Taxonomy" id="2995305"/>
    <lineage>
        <taxon>Bacteria</taxon>
        <taxon>Pseudomonadati</taxon>
        <taxon>Myxococcota</taxon>
        <taxon>Polyangia</taxon>
        <taxon>Nannocystales</taxon>
        <taxon>Nannocystaceae</taxon>
        <taxon>Nannocystis</taxon>
    </lineage>
</organism>
<proteinExistence type="predicted"/>
<dbReference type="RefSeq" id="WP_272011306.1">
    <property type="nucleotide sequence ID" value="NZ_JAQNDN010000028.1"/>
</dbReference>
<feature type="transmembrane region" description="Helical" evidence="2">
    <location>
        <begin position="236"/>
        <end position="255"/>
    </location>
</feature>
<evidence type="ECO:0000256" key="1">
    <source>
        <dbReference type="SAM" id="MobiDB-lite"/>
    </source>
</evidence>
<gene>
    <name evidence="4" type="ORF">POL58_49025</name>
</gene>
<name>A0ABT5BNM6_9BACT</name>
<reference evidence="4 5" key="1">
    <citation type="submission" date="2022-11" db="EMBL/GenBank/DDBJ databases">
        <title>Minimal conservation of predation-associated metabolite biosynthetic gene clusters underscores biosynthetic potential of Myxococcota including descriptions for ten novel species: Archangium lansinium sp. nov., Myxococcus landrumus sp. nov., Nannocystis bai.</title>
        <authorList>
            <person name="Ahearne A."/>
            <person name="Stevens C."/>
            <person name="Dowd S."/>
        </authorList>
    </citation>
    <scope>NUCLEOTIDE SEQUENCE [LARGE SCALE GENOMIC DNA]</scope>
    <source>
        <strain evidence="4 5">NCELM</strain>
    </source>
</reference>
<evidence type="ECO:0000256" key="3">
    <source>
        <dbReference type="SAM" id="SignalP"/>
    </source>
</evidence>
<sequence length="282" mass="29687">MPVSSLLLANVVLFVAPAPTAQGSVEEGDAIDQAVQLYEAGDHVAASEALSALLDPADTNVNLSPKQWHTLLKFAARSFLAAGDRATLPEARRQVFSRGIQLCERYEESVVVNLADDDELAAPRDCAVLKAKAAEMGQPVVNEKDPLQQEKPQEAKEGPGAPIGRDSAGTSPLLLRQKVGIGLSAVGGMTLLTAGALGITTWRAREQYTGMSCADTYHPECAGLYDRGKGLASAQWSTLAVGGALAVTGILLAVLPHRNGRAGAMQPVFGPRHAGIVLRWSF</sequence>
<keyword evidence="2" id="KW-0472">Membrane</keyword>
<dbReference type="EMBL" id="JAQNDN010000028">
    <property type="protein sequence ID" value="MDC0675769.1"/>
    <property type="molecule type" value="Genomic_DNA"/>
</dbReference>
<accession>A0ABT5BNM6</accession>
<comment type="caution">
    <text evidence="4">The sequence shown here is derived from an EMBL/GenBank/DDBJ whole genome shotgun (WGS) entry which is preliminary data.</text>
</comment>
<feature type="signal peptide" evidence="3">
    <location>
        <begin position="1"/>
        <end position="21"/>
    </location>
</feature>
<protein>
    <recommendedName>
        <fullName evidence="6">Tetratricopeptide repeat protein</fullName>
    </recommendedName>
</protein>